<protein>
    <submittedName>
        <fullName evidence="1">Uncharacterized protein</fullName>
    </submittedName>
</protein>
<gene>
    <name evidence="1" type="ORF">TM448A03230_0006</name>
</gene>
<evidence type="ECO:0000313" key="1">
    <source>
        <dbReference type="EMBL" id="QJA53094.1"/>
    </source>
</evidence>
<proteinExistence type="predicted"/>
<reference evidence="1" key="1">
    <citation type="submission" date="2020-03" db="EMBL/GenBank/DDBJ databases">
        <title>The deep terrestrial virosphere.</title>
        <authorList>
            <person name="Holmfeldt K."/>
            <person name="Nilsson E."/>
            <person name="Simone D."/>
            <person name="Lopez-Fernandez M."/>
            <person name="Wu X."/>
            <person name="de Brujin I."/>
            <person name="Lundin D."/>
            <person name="Andersson A."/>
            <person name="Bertilsson S."/>
            <person name="Dopson M."/>
        </authorList>
    </citation>
    <scope>NUCLEOTIDE SEQUENCE</scope>
    <source>
        <strain evidence="1">TM448A03230</strain>
    </source>
</reference>
<dbReference type="EMBL" id="MT144393">
    <property type="protein sequence ID" value="QJA53094.1"/>
    <property type="molecule type" value="Genomic_DNA"/>
</dbReference>
<accession>A0A6H1ZZU5</accession>
<name>A0A6H1ZZU5_9ZZZZ</name>
<dbReference type="AlphaFoldDB" id="A0A6H1ZZU5"/>
<organism evidence="1">
    <name type="scientific">viral metagenome</name>
    <dbReference type="NCBI Taxonomy" id="1070528"/>
    <lineage>
        <taxon>unclassified sequences</taxon>
        <taxon>metagenomes</taxon>
        <taxon>organismal metagenomes</taxon>
    </lineage>
</organism>
<sequence>MAHVYPTESPGFKSNINAIKEFLTLDGDIYIISNNPLSLSDFLPKNRIIYIYDKPDHSIATVKATKLNGEKVSIKAECHSNVFPNNTRKLIAMAPWKSLKPVCFKEIILE</sequence>